<reference evidence="9 10" key="1">
    <citation type="submission" date="2021-01" db="EMBL/GenBank/DDBJ databases">
        <title>Whole genome shotgun sequence of Catellatospora chokoriensis NBRC 107358.</title>
        <authorList>
            <person name="Komaki H."/>
            <person name="Tamura T."/>
        </authorList>
    </citation>
    <scope>NUCLEOTIDE SEQUENCE [LARGE SCALE GENOMIC DNA]</scope>
    <source>
        <strain evidence="9 10">NBRC 107358</strain>
    </source>
</reference>
<accession>A0A8J3KBK5</accession>
<keyword evidence="7" id="KW-0472">Membrane</keyword>
<evidence type="ECO:0000256" key="5">
    <source>
        <dbReference type="ARBA" id="ARBA00023049"/>
    </source>
</evidence>
<dbReference type="GO" id="GO:0004222">
    <property type="term" value="F:metalloendopeptidase activity"/>
    <property type="evidence" value="ECO:0007669"/>
    <property type="project" value="InterPro"/>
</dbReference>
<dbReference type="Proteomes" id="UP000619293">
    <property type="component" value="Unassembled WGS sequence"/>
</dbReference>
<dbReference type="AlphaFoldDB" id="A0A8J3KBK5"/>
<evidence type="ECO:0000256" key="6">
    <source>
        <dbReference type="RuleBase" id="RU003983"/>
    </source>
</evidence>
<dbReference type="PANTHER" id="PTHR34978">
    <property type="entry name" value="POSSIBLE SENSOR-TRANSDUCER PROTEIN BLAR"/>
    <property type="match status" value="1"/>
</dbReference>
<comment type="caution">
    <text evidence="9">The sequence shown here is derived from an EMBL/GenBank/DDBJ whole genome shotgun (WGS) entry which is preliminary data.</text>
</comment>
<keyword evidence="7" id="KW-0812">Transmembrane</keyword>
<comment type="cofactor">
    <cofactor evidence="6">
        <name>Zn(2+)</name>
        <dbReference type="ChEBI" id="CHEBI:29105"/>
    </cofactor>
    <text evidence="6">Binds 1 zinc ion per subunit.</text>
</comment>
<name>A0A8J3KBK5_9ACTN</name>
<dbReference type="Gene3D" id="3.30.2010.10">
    <property type="entry name" value="Metalloproteases ('zincins'), catalytic domain"/>
    <property type="match status" value="1"/>
</dbReference>
<evidence type="ECO:0000313" key="9">
    <source>
        <dbReference type="EMBL" id="GIF92974.1"/>
    </source>
</evidence>
<organism evidence="9 10">
    <name type="scientific">Catellatospora chokoriensis</name>
    <dbReference type="NCBI Taxonomy" id="310353"/>
    <lineage>
        <taxon>Bacteria</taxon>
        <taxon>Bacillati</taxon>
        <taxon>Actinomycetota</taxon>
        <taxon>Actinomycetes</taxon>
        <taxon>Micromonosporales</taxon>
        <taxon>Micromonosporaceae</taxon>
        <taxon>Catellatospora</taxon>
    </lineage>
</organism>
<keyword evidence="2" id="KW-0479">Metal-binding</keyword>
<evidence type="ECO:0000256" key="4">
    <source>
        <dbReference type="ARBA" id="ARBA00022833"/>
    </source>
</evidence>
<keyword evidence="3 6" id="KW-0378">Hydrolase</keyword>
<keyword evidence="1 6" id="KW-0645">Protease</keyword>
<protein>
    <submittedName>
        <fullName evidence="9">Peptidase M48</fullName>
    </submittedName>
</protein>
<gene>
    <name evidence="9" type="ORF">Cch02nite_64180</name>
</gene>
<dbReference type="PANTHER" id="PTHR34978:SF3">
    <property type="entry name" value="SLR0241 PROTEIN"/>
    <property type="match status" value="1"/>
</dbReference>
<dbReference type="GO" id="GO:0046872">
    <property type="term" value="F:metal ion binding"/>
    <property type="evidence" value="ECO:0007669"/>
    <property type="project" value="UniProtKB-KW"/>
</dbReference>
<dbReference type="InterPro" id="IPR052173">
    <property type="entry name" value="Beta-lactam_resp_regulator"/>
</dbReference>
<keyword evidence="4 6" id="KW-0862">Zinc</keyword>
<proteinExistence type="inferred from homology"/>
<evidence type="ECO:0000256" key="1">
    <source>
        <dbReference type="ARBA" id="ARBA00022670"/>
    </source>
</evidence>
<evidence type="ECO:0000259" key="8">
    <source>
        <dbReference type="Pfam" id="PF01435"/>
    </source>
</evidence>
<keyword evidence="10" id="KW-1185">Reference proteome</keyword>
<dbReference type="CDD" id="cd07326">
    <property type="entry name" value="M56_BlaR1_MecR1_like"/>
    <property type="match status" value="1"/>
</dbReference>
<dbReference type="EMBL" id="BONG01000054">
    <property type="protein sequence ID" value="GIF92974.1"/>
    <property type="molecule type" value="Genomic_DNA"/>
</dbReference>
<keyword evidence="7" id="KW-1133">Transmembrane helix</keyword>
<dbReference type="InterPro" id="IPR001915">
    <property type="entry name" value="Peptidase_M48"/>
</dbReference>
<feature type="transmembrane region" description="Helical" evidence="7">
    <location>
        <begin position="6"/>
        <end position="24"/>
    </location>
</feature>
<feature type="transmembrane region" description="Helical" evidence="7">
    <location>
        <begin position="85"/>
        <end position="106"/>
    </location>
</feature>
<dbReference type="GO" id="GO:0006508">
    <property type="term" value="P:proteolysis"/>
    <property type="evidence" value="ECO:0007669"/>
    <property type="project" value="UniProtKB-KW"/>
</dbReference>
<evidence type="ECO:0000256" key="2">
    <source>
        <dbReference type="ARBA" id="ARBA00022723"/>
    </source>
</evidence>
<evidence type="ECO:0000256" key="7">
    <source>
        <dbReference type="SAM" id="Phobius"/>
    </source>
</evidence>
<keyword evidence="5 6" id="KW-0482">Metalloprotease</keyword>
<feature type="transmembrane region" description="Helical" evidence="7">
    <location>
        <begin position="36"/>
        <end position="56"/>
    </location>
</feature>
<evidence type="ECO:0000313" key="10">
    <source>
        <dbReference type="Proteomes" id="UP000619293"/>
    </source>
</evidence>
<comment type="similarity">
    <text evidence="6">Belongs to the peptidase M48 family.</text>
</comment>
<evidence type="ECO:0000256" key="3">
    <source>
        <dbReference type="ARBA" id="ARBA00022801"/>
    </source>
</evidence>
<sequence>MFDHFMWSVVVAPALVSVAVRLIAERLAPGRAARAVAWSAAATAAAGMANLFVFTLKAVAQLPAVGTVFGWSAHTVYQDTAHVPWVPLLSVVLLAASVAAVTVTSLRHRRVLAQARHLTDGSATVLVLPDDRPEAFAVPGRPGRVVVTTGMRAHLSATQLDAVIAHERAHLDAGHHRLVAVAEMAAVAHPALWWVARHVGYLVERAADEQAAHDVGSRRTVAHAIGRACLATGPEVGLGLNAAGRGGAVPRRVASLLDPPRRGASGWQLIPVLLAASTLVWTVEAVWDLIELLLNAGLAS</sequence>
<dbReference type="RefSeq" id="WP_191837461.1">
    <property type="nucleotide sequence ID" value="NZ_BAAALB010000001.1"/>
</dbReference>
<feature type="domain" description="Peptidase M48" evidence="8">
    <location>
        <begin position="123"/>
        <end position="200"/>
    </location>
</feature>
<dbReference type="Pfam" id="PF01435">
    <property type="entry name" value="Peptidase_M48"/>
    <property type="match status" value="1"/>
</dbReference>